<feature type="repeat" description="WD" evidence="3">
    <location>
        <begin position="1022"/>
        <end position="1063"/>
    </location>
</feature>
<feature type="repeat" description="WD" evidence="3">
    <location>
        <begin position="1232"/>
        <end position="1273"/>
    </location>
</feature>
<dbReference type="InterPro" id="IPR018391">
    <property type="entry name" value="PQQ_b-propeller_rpt"/>
</dbReference>
<feature type="region of interest" description="Disordered" evidence="4">
    <location>
        <begin position="1324"/>
        <end position="1345"/>
    </location>
</feature>
<dbReference type="Pfam" id="PF17107">
    <property type="entry name" value="SesA"/>
    <property type="match status" value="1"/>
</dbReference>
<dbReference type="EMBL" id="JAGPXC010000007">
    <property type="protein sequence ID" value="KAH6648991.1"/>
    <property type="molecule type" value="Genomic_DNA"/>
</dbReference>
<dbReference type="Pfam" id="PF25173">
    <property type="entry name" value="Beta-prop_WDR3_1st"/>
    <property type="match status" value="1"/>
</dbReference>
<feature type="repeat" description="WD" evidence="3">
    <location>
        <begin position="1190"/>
        <end position="1231"/>
    </location>
</feature>
<gene>
    <name evidence="6" type="ORF">BKA67DRAFT_538995</name>
</gene>
<dbReference type="InterPro" id="IPR036322">
    <property type="entry name" value="WD40_repeat_dom_sf"/>
</dbReference>
<dbReference type="SUPFAM" id="SSF50978">
    <property type="entry name" value="WD40 repeat-like"/>
    <property type="match status" value="2"/>
</dbReference>
<feature type="repeat" description="WD" evidence="3">
    <location>
        <begin position="1106"/>
        <end position="1147"/>
    </location>
</feature>
<feature type="repeat" description="WD" evidence="3">
    <location>
        <begin position="980"/>
        <end position="1021"/>
    </location>
</feature>
<dbReference type="InterPro" id="IPR007111">
    <property type="entry name" value="NACHT_NTPase"/>
</dbReference>
<keyword evidence="2" id="KW-0677">Repeat</keyword>
<dbReference type="InterPro" id="IPR001680">
    <property type="entry name" value="WD40_rpt"/>
</dbReference>
<feature type="repeat" description="WD" evidence="3">
    <location>
        <begin position="812"/>
        <end position="853"/>
    </location>
</feature>
<dbReference type="Pfam" id="PF00400">
    <property type="entry name" value="WD40"/>
    <property type="match status" value="7"/>
</dbReference>
<evidence type="ECO:0000313" key="7">
    <source>
        <dbReference type="Proteomes" id="UP000758603"/>
    </source>
</evidence>
<accession>A0A9P8UFF5</accession>
<dbReference type="GO" id="GO:0000398">
    <property type="term" value="P:mRNA splicing, via spliceosome"/>
    <property type="evidence" value="ECO:0007669"/>
    <property type="project" value="TreeGrafter"/>
</dbReference>
<dbReference type="InterPro" id="IPR027417">
    <property type="entry name" value="P-loop_NTPase"/>
</dbReference>
<reference evidence="6" key="1">
    <citation type="journal article" date="2021" name="Nat. Commun.">
        <title>Genetic determinants of endophytism in the Arabidopsis root mycobiome.</title>
        <authorList>
            <person name="Mesny F."/>
            <person name="Miyauchi S."/>
            <person name="Thiergart T."/>
            <person name="Pickel B."/>
            <person name="Atanasova L."/>
            <person name="Karlsson M."/>
            <person name="Huettel B."/>
            <person name="Barry K.W."/>
            <person name="Haridas S."/>
            <person name="Chen C."/>
            <person name="Bauer D."/>
            <person name="Andreopoulos W."/>
            <person name="Pangilinan J."/>
            <person name="LaButti K."/>
            <person name="Riley R."/>
            <person name="Lipzen A."/>
            <person name="Clum A."/>
            <person name="Drula E."/>
            <person name="Henrissat B."/>
            <person name="Kohler A."/>
            <person name="Grigoriev I.V."/>
            <person name="Martin F.M."/>
            <person name="Hacquard S."/>
        </authorList>
    </citation>
    <scope>NUCLEOTIDE SEQUENCE</scope>
    <source>
        <strain evidence="6">MPI-SDFR-AT-0073</strain>
    </source>
</reference>
<dbReference type="PROSITE" id="PS50294">
    <property type="entry name" value="WD_REPEATS_REGION"/>
    <property type="match status" value="12"/>
</dbReference>
<dbReference type="Gene3D" id="2.130.10.10">
    <property type="entry name" value="YVTN repeat-like/Quinoprotein amine dehydrogenase"/>
    <property type="match status" value="6"/>
</dbReference>
<dbReference type="SUPFAM" id="SSF52540">
    <property type="entry name" value="P-loop containing nucleoside triphosphate hydrolases"/>
    <property type="match status" value="1"/>
</dbReference>
<dbReference type="PROSITE" id="PS00678">
    <property type="entry name" value="WD_REPEATS_1"/>
    <property type="match status" value="12"/>
</dbReference>
<name>A0A9P8UFF5_9PEZI</name>
<evidence type="ECO:0000259" key="5">
    <source>
        <dbReference type="PROSITE" id="PS50837"/>
    </source>
</evidence>
<feature type="repeat" description="WD" evidence="3">
    <location>
        <begin position="770"/>
        <end position="811"/>
    </location>
</feature>
<dbReference type="PANTHER" id="PTHR19846:SF0">
    <property type="entry name" value="PRE-MRNA PROCESSING FACTOR 4"/>
    <property type="match status" value="1"/>
</dbReference>
<dbReference type="GO" id="GO:0017070">
    <property type="term" value="F:U6 snRNA binding"/>
    <property type="evidence" value="ECO:0007669"/>
    <property type="project" value="TreeGrafter"/>
</dbReference>
<feature type="repeat" description="WD" evidence="3">
    <location>
        <begin position="1064"/>
        <end position="1105"/>
    </location>
</feature>
<dbReference type="PRINTS" id="PR00320">
    <property type="entry name" value="GPROTEINBRPT"/>
</dbReference>
<keyword evidence="1 3" id="KW-0853">WD repeat</keyword>
<evidence type="ECO:0000256" key="2">
    <source>
        <dbReference type="ARBA" id="ARBA00022737"/>
    </source>
</evidence>
<protein>
    <submittedName>
        <fullName evidence="6">WD40-repeat-containing domain protein</fullName>
    </submittedName>
</protein>
<organism evidence="6 7">
    <name type="scientific">Truncatella angustata</name>
    <dbReference type="NCBI Taxonomy" id="152316"/>
    <lineage>
        <taxon>Eukaryota</taxon>
        <taxon>Fungi</taxon>
        <taxon>Dikarya</taxon>
        <taxon>Ascomycota</taxon>
        <taxon>Pezizomycotina</taxon>
        <taxon>Sordariomycetes</taxon>
        <taxon>Xylariomycetidae</taxon>
        <taxon>Amphisphaeriales</taxon>
        <taxon>Sporocadaceae</taxon>
        <taxon>Truncatella</taxon>
    </lineage>
</organism>
<sequence length="1403" mass="155792">MSGAEIIGIISGIIAIVDATVKVYAAATDASGLPEAFRDVAKRLPLVRETLQTAWGYLDVANPDEAFCNAMKPILEDCADKAKRLAVIFEKVVPQANNSKTERYWRVTRTLLKGDTVESLMKGVLIDVQLLTGNRVTKLPTESEIADRIQEAIERVSAIPPSLPGREASVNSDAERNTLLKSLKWTDPTLDKDRIERTKGGVYEQSSRWILAHSSYRQWRHEETKLLWIKGGAGKGKTMLLVAVTKELRPYTKLARPGADSFLSFFFCQNTDDRLNNAVAILKGLIYQLLVQDSSLISCLKDHYDRMGKEVFDAANNVNAFDALSNVFRQMIGYPGLGTIYLAVDALDECEVGLPELLDLIRETCLQENRLKWIVTSRNHVNVDESLALSLEVNSEAVLSAIEVYIKYKVSQVPSLKSNPTQRANVQRKLLDKADGTFLWIDLVLRSIHDALGDDIIRLIDEMPKGLPPLYDTMMRNIGMSISAYQASCRTILSIVTLTYRPLHLLELRMLADLEPYGTSDLEKLVDLCGSFLTLLDNHIYPIHQSAKEYLVSEVALGKIFPSGRHTVHRTIADRSVAKMKSILKRDIYNLAHPGTLTHEVAVPPVKDPLLGVGYSCAYWIDHVCDADKSDYQRNRRSQLLKTLQDLAPSRKGHDTHNSIAEFFRVHFLHWLEALSLLGVVTNGVFSLTRLRNILIKRDNKFVNLVEDLYRFILYNRSIIEQAPLQTYVSALLFTPVNSITRGLFTVEEPSWVIIKPLIKQHWSQYLYVCEGHSSAVKSVAFSQDGSRIVSGSFDKTIRIWDTNSGKEVHKLEGHSNAVTSVAFSHDGSRIVSGSSDETVRIWDAKSGKQARKLEGHSNWVNSVAFSQDGSRIVSGSFDKTVRIWDSRSGKEARKLEGHSSSVNSVAFSQDGSRIVSGSFDKTVRIWDAKSGKEVRKLEGHSDWVNSVAFSHDGSYIVSGSSDKTVRIWDAKSGKEARKLEGHSSSVNSVAFSQDGSRIVSGSFDKTVRIWDSRSGKQARKLEGHSNWVNSVAFSQDGSRIVSGSFDETVRIWDSRSDKEARKLEGHSNWVNSVAFSQDGSRIVSGSSDQTVRIWDTNSGKEVHKLEGHSNLVKSVAFSHDGSYIVSGSSDETVRIWDAKSGKQVRKLEGHSNWVNSVAFSQDDSYIASGSSDETVRIWDAKSGKEARKLEGHSNWVKSVAFSQDGSRVVSGSFDKTVRIWDTKSGKEVRKLEGHSNWVTSVAFSHDGSRVVSGSSDETVRIWDAKSGTELRTILMSSAVLWLRLKISSDFGLLLQTNAGNILADFNNNHGIGNDISGEISQTIMSSDQQRSDQGSASGRTKPEWGLNGDGSWITRCGRRTIWLPLDFRPGPSDVSRDGSSITIGCPTGHVVVIRMSPDVPFT</sequence>
<proteinExistence type="predicted"/>
<dbReference type="PANTHER" id="PTHR19846">
    <property type="entry name" value="WD40 REPEAT PROTEIN"/>
    <property type="match status" value="1"/>
</dbReference>
<dbReference type="GeneID" id="70129453"/>
<dbReference type="InterPro" id="IPR031352">
    <property type="entry name" value="SesA"/>
</dbReference>
<dbReference type="Proteomes" id="UP000758603">
    <property type="component" value="Unassembled WGS sequence"/>
</dbReference>
<feature type="repeat" description="WD" evidence="3">
    <location>
        <begin position="896"/>
        <end position="937"/>
    </location>
</feature>
<dbReference type="GO" id="GO:0030621">
    <property type="term" value="F:U4 snRNA binding"/>
    <property type="evidence" value="ECO:0007669"/>
    <property type="project" value="TreeGrafter"/>
</dbReference>
<evidence type="ECO:0000256" key="4">
    <source>
        <dbReference type="SAM" id="MobiDB-lite"/>
    </source>
</evidence>
<dbReference type="OrthoDB" id="538223at2759"/>
<evidence type="ECO:0000256" key="1">
    <source>
        <dbReference type="ARBA" id="ARBA00022574"/>
    </source>
</evidence>
<dbReference type="PROSITE" id="PS50837">
    <property type="entry name" value="NACHT"/>
    <property type="match status" value="1"/>
</dbReference>
<feature type="repeat" description="WD" evidence="3">
    <location>
        <begin position="854"/>
        <end position="895"/>
    </location>
</feature>
<dbReference type="InterPro" id="IPR056884">
    <property type="entry name" value="NPHP3-like_N"/>
</dbReference>
<dbReference type="PROSITE" id="PS50082">
    <property type="entry name" value="WD_REPEATS_2"/>
    <property type="match status" value="12"/>
</dbReference>
<feature type="domain" description="NACHT" evidence="5">
    <location>
        <begin position="225"/>
        <end position="390"/>
    </location>
</feature>
<dbReference type="SMART" id="SM00320">
    <property type="entry name" value="WD40"/>
    <property type="match status" value="12"/>
</dbReference>
<dbReference type="InterPro" id="IPR020472">
    <property type="entry name" value="WD40_PAC1"/>
</dbReference>
<feature type="repeat" description="WD" evidence="3">
    <location>
        <begin position="1148"/>
        <end position="1189"/>
    </location>
</feature>
<evidence type="ECO:0000313" key="6">
    <source>
        <dbReference type="EMBL" id="KAH6648991.1"/>
    </source>
</evidence>
<dbReference type="InterPro" id="IPR019775">
    <property type="entry name" value="WD40_repeat_CS"/>
</dbReference>
<dbReference type="CDD" id="cd00200">
    <property type="entry name" value="WD40"/>
    <property type="match status" value="2"/>
</dbReference>
<feature type="repeat" description="WD" evidence="3">
    <location>
        <begin position="938"/>
        <end position="979"/>
    </location>
</feature>
<dbReference type="RefSeq" id="XP_045955498.1">
    <property type="nucleotide sequence ID" value="XM_046100561.1"/>
</dbReference>
<comment type="caution">
    <text evidence="6">The sequence shown here is derived from an EMBL/GenBank/DDBJ whole genome shotgun (WGS) entry which is preliminary data.</text>
</comment>
<feature type="compositionally biased region" description="Polar residues" evidence="4">
    <location>
        <begin position="1324"/>
        <end position="1339"/>
    </location>
</feature>
<evidence type="ECO:0000256" key="3">
    <source>
        <dbReference type="PROSITE-ProRule" id="PRU00221"/>
    </source>
</evidence>
<dbReference type="SMART" id="SM00564">
    <property type="entry name" value="PQQ"/>
    <property type="match status" value="10"/>
</dbReference>
<dbReference type="Pfam" id="PF24883">
    <property type="entry name" value="NPHP3_N"/>
    <property type="match status" value="1"/>
</dbReference>
<keyword evidence="7" id="KW-1185">Reference proteome</keyword>
<dbReference type="GO" id="GO:0046540">
    <property type="term" value="C:U4/U6 x U5 tri-snRNP complex"/>
    <property type="evidence" value="ECO:0007669"/>
    <property type="project" value="TreeGrafter"/>
</dbReference>
<dbReference type="InterPro" id="IPR015943">
    <property type="entry name" value="WD40/YVTN_repeat-like_dom_sf"/>
</dbReference>